<evidence type="ECO:0000313" key="2">
    <source>
        <dbReference type="EMBL" id="AAY66514.1"/>
    </source>
</evidence>
<reference evidence="2" key="2">
    <citation type="journal article" date="2006" name="Insect Biochem. Mol. Biol.">
        <title>An annotated catalog of salivary gland transcripts from Ixodes scapularis ticks.</title>
        <authorList>
            <person name="Ribeiro J.M."/>
            <person name="Alarcon-Chaidez F."/>
            <person name="Francischetti I.M."/>
            <person name="Mans B.J."/>
            <person name="Mather T.N."/>
            <person name="Valenzuela J.G."/>
            <person name="Wikel S.K."/>
        </authorList>
    </citation>
    <scope>NUCLEOTIDE SEQUENCE</scope>
    <source>
        <strain evidence="2">IS-18-24-clu23</strain>
        <tissue evidence="2">Salivary glands</tissue>
    </source>
</reference>
<feature type="signal peptide" evidence="1">
    <location>
        <begin position="1"/>
        <end position="23"/>
    </location>
</feature>
<proteinExistence type="evidence at transcript level"/>
<reference evidence="2" key="1">
    <citation type="submission" date="2005-05" db="EMBL/GenBank/DDBJ databases">
        <authorList>
            <person name="Tseng H.-P."/>
            <person name="Hseu T.-H."/>
            <person name="Buhler D.R."/>
            <person name="Wang W.-D."/>
            <person name="Tsai H.-L."/>
            <person name="Hu C.-H."/>
        </authorList>
    </citation>
    <scope>NUCLEOTIDE SEQUENCE</scope>
    <source>
        <strain evidence="2">IS-18-24-clu23</strain>
        <tissue evidence="2">Salivary glands</tissue>
    </source>
</reference>
<sequence length="123" mass="13945">MYRNISNMLFVLFAVVLILPAFQEDGFLSGMTPAHDCQRDIDPAGKIYCQLSGLGGVTAYHLPTCQVRCLLSAKKLRLPRDVCPRSGLNCTEDLKKNLLKWKADMLKIQTELKNDWCSNQQRN</sequence>
<name>Q4PN96_IXOSC</name>
<accession>Q4PN96</accession>
<dbReference type="EMBL" id="DQ065877">
    <property type="protein sequence ID" value="AAY66514.1"/>
    <property type="molecule type" value="mRNA"/>
</dbReference>
<evidence type="ECO:0000256" key="1">
    <source>
        <dbReference type="SAM" id="SignalP"/>
    </source>
</evidence>
<feature type="chain" id="PRO_5004241500" evidence="1">
    <location>
        <begin position="24"/>
        <end position="123"/>
    </location>
</feature>
<organism evidence="2">
    <name type="scientific">Ixodes scapularis</name>
    <name type="common">Black-legged tick</name>
    <name type="synonym">Deer tick</name>
    <dbReference type="NCBI Taxonomy" id="6945"/>
    <lineage>
        <taxon>Eukaryota</taxon>
        <taxon>Metazoa</taxon>
        <taxon>Ecdysozoa</taxon>
        <taxon>Arthropoda</taxon>
        <taxon>Chelicerata</taxon>
        <taxon>Arachnida</taxon>
        <taxon>Acari</taxon>
        <taxon>Parasitiformes</taxon>
        <taxon>Ixodida</taxon>
        <taxon>Ixodoidea</taxon>
        <taxon>Ixodidae</taxon>
        <taxon>Ixodinae</taxon>
        <taxon>Ixodes</taxon>
    </lineage>
</organism>
<dbReference type="VEuPathDB" id="VectorBase:ISCP_007226"/>
<dbReference type="AlphaFoldDB" id="Q4PN96"/>
<protein>
    <submittedName>
        <fullName evidence="2">Putative secreted salivary protein</fullName>
    </submittedName>
</protein>
<feature type="non-terminal residue" evidence="2">
    <location>
        <position position="123"/>
    </location>
</feature>
<keyword evidence="1" id="KW-0732">Signal</keyword>